<organism evidence="6 7">
    <name type="scientific">Pseudo-nitzschia multistriata</name>
    <dbReference type="NCBI Taxonomy" id="183589"/>
    <lineage>
        <taxon>Eukaryota</taxon>
        <taxon>Sar</taxon>
        <taxon>Stramenopiles</taxon>
        <taxon>Ochrophyta</taxon>
        <taxon>Bacillariophyta</taxon>
        <taxon>Bacillariophyceae</taxon>
        <taxon>Bacillariophycidae</taxon>
        <taxon>Bacillariales</taxon>
        <taxon>Bacillariaceae</taxon>
        <taxon>Pseudo-nitzschia</taxon>
    </lineage>
</organism>
<dbReference type="PANTHER" id="PTHR33563">
    <property type="match status" value="1"/>
</dbReference>
<feature type="domain" description="3-dehydroquinate synthase C-terminal" evidence="5">
    <location>
        <begin position="470"/>
        <end position="627"/>
    </location>
</feature>
<keyword evidence="2" id="KW-0057">Aromatic amino acid biosynthesis</keyword>
<dbReference type="Proteomes" id="UP000291116">
    <property type="component" value="Unassembled WGS sequence"/>
</dbReference>
<accession>A0A448ZCN2</accession>
<evidence type="ECO:0000259" key="4">
    <source>
        <dbReference type="Pfam" id="PF01959"/>
    </source>
</evidence>
<dbReference type="GO" id="GO:0003856">
    <property type="term" value="F:3-dehydroquinate synthase activity"/>
    <property type="evidence" value="ECO:0007669"/>
    <property type="project" value="InterPro"/>
</dbReference>
<reference evidence="6 7" key="1">
    <citation type="submission" date="2019-01" db="EMBL/GenBank/DDBJ databases">
        <authorList>
            <person name="Ferrante I. M."/>
        </authorList>
    </citation>
    <scope>NUCLEOTIDE SEQUENCE [LARGE SCALE GENOMIC DNA]</scope>
    <source>
        <strain evidence="6 7">B856</strain>
    </source>
</reference>
<dbReference type="InterPro" id="IPR056179">
    <property type="entry name" value="DHQS_C"/>
</dbReference>
<keyword evidence="7" id="KW-1185">Reference proteome</keyword>
<name>A0A448ZCN2_9STRA</name>
<evidence type="ECO:0000256" key="3">
    <source>
        <dbReference type="SAM" id="MobiDB-lite"/>
    </source>
</evidence>
<sequence length="663" mass="70652">MGVGGREGGEGGGGPDLVDDGPEVPDLLPVVALGSEPLALLDDLAGGHQQLGDGGEGGRRRGYFSQLVGAHLGVDHSLEDRGPVLRFHLQVRALVAVGKAPRCFHDDPGFCFPAGGSQEVVDRLEDVPPCPLGAVLVGAHPDDVVGVRCAEPIGGEAQKRRGGEQKGDLREHLVLHALVLDEPHRTAPHRGAFTIGSTRHRMLCHASLLFLVLWVDGCHPFRTEPGRPSFGTLLATKRSRFGRRPTSGGGDDTALFENARRMEIWWDGRGETQIPPAISLDEPGEAADRWIVDGGAPPSISSERGAAGVLRARGGRLEDPRDQSVVGAVVALKDSSGQEQALAAIGSVEWILVEVESQGESWQMIPAENLVAAARSTGTKLAFAVEKASDVAGLAKALELGVDALCIAAKNKNGADDPRLWETAFRARRERNDEAERARQDSLPQGSSDPSKPAPEIVAGSCYRRDTKGTVLADRVCVDLVQRLGPDDGCWVGSSAKTMALVLSEAAASRFVPTRPFRINAGPVHSYILLGDGVSTKYLCELQPSDEVTVYNLRTKRSRAVAVGRLKEEVRPCVLVEFQTEHKDGHEDGDGGGSSPIARGQTFLQQAETVRLGQPSGRFLRVTDLEAQGGGSATNPNREPLLLRVVTTGTHVGKAYTGKVEER</sequence>
<dbReference type="GO" id="GO:0008652">
    <property type="term" value="P:amino acid biosynthetic process"/>
    <property type="evidence" value="ECO:0007669"/>
    <property type="project" value="UniProtKB-KW"/>
</dbReference>
<keyword evidence="1" id="KW-0028">Amino-acid biosynthesis</keyword>
<dbReference type="GO" id="GO:0009073">
    <property type="term" value="P:aromatic amino acid family biosynthetic process"/>
    <property type="evidence" value="ECO:0007669"/>
    <property type="project" value="UniProtKB-KW"/>
</dbReference>
<evidence type="ECO:0000256" key="1">
    <source>
        <dbReference type="ARBA" id="ARBA00022605"/>
    </source>
</evidence>
<dbReference type="GO" id="GO:0016491">
    <property type="term" value="F:oxidoreductase activity"/>
    <property type="evidence" value="ECO:0007669"/>
    <property type="project" value="InterPro"/>
</dbReference>
<protein>
    <recommendedName>
        <fullName evidence="8">3-dehydroquinate synthase</fullName>
    </recommendedName>
</protein>
<dbReference type="InterPro" id="IPR002812">
    <property type="entry name" value="DHQS"/>
</dbReference>
<evidence type="ECO:0000313" key="6">
    <source>
        <dbReference type="EMBL" id="VEU39792.1"/>
    </source>
</evidence>
<feature type="compositionally biased region" description="Basic and acidic residues" evidence="3">
    <location>
        <begin position="430"/>
        <end position="440"/>
    </location>
</feature>
<evidence type="ECO:0000313" key="7">
    <source>
        <dbReference type="Proteomes" id="UP000291116"/>
    </source>
</evidence>
<dbReference type="AlphaFoldDB" id="A0A448ZCN2"/>
<feature type="compositionally biased region" description="Gly residues" evidence="3">
    <location>
        <begin position="1"/>
        <end position="15"/>
    </location>
</feature>
<feature type="region of interest" description="Disordered" evidence="3">
    <location>
        <begin position="1"/>
        <end position="24"/>
    </location>
</feature>
<evidence type="ECO:0000256" key="2">
    <source>
        <dbReference type="ARBA" id="ARBA00023141"/>
    </source>
</evidence>
<dbReference type="PANTHER" id="PTHR33563:SF1">
    <property type="entry name" value="3-DEHYDROQUINATE SYNTHASE"/>
    <property type="match status" value="1"/>
</dbReference>
<dbReference type="OrthoDB" id="3275at2759"/>
<dbReference type="EMBL" id="CAACVS010000236">
    <property type="protein sequence ID" value="VEU39792.1"/>
    <property type="molecule type" value="Genomic_DNA"/>
</dbReference>
<dbReference type="Pfam" id="PF26558">
    <property type="entry name" value="DHQS_2nd"/>
    <property type="match status" value="1"/>
</dbReference>
<evidence type="ECO:0000259" key="5">
    <source>
        <dbReference type="Pfam" id="PF26558"/>
    </source>
</evidence>
<proteinExistence type="predicted"/>
<evidence type="ECO:0008006" key="8">
    <source>
        <dbReference type="Google" id="ProtNLM"/>
    </source>
</evidence>
<feature type="domain" description="3-dehydroquinate synthase N-terminal" evidence="4">
    <location>
        <begin position="324"/>
        <end position="412"/>
    </location>
</feature>
<dbReference type="Pfam" id="PF01959">
    <property type="entry name" value="DHQS"/>
    <property type="match status" value="1"/>
</dbReference>
<dbReference type="InterPro" id="IPR030960">
    <property type="entry name" value="DHQS/DOIS_N"/>
</dbReference>
<gene>
    <name evidence="6" type="ORF">PSNMU_V1.4_AUG-EV-PASAV3_0066690</name>
</gene>
<feature type="region of interest" description="Disordered" evidence="3">
    <location>
        <begin position="430"/>
        <end position="457"/>
    </location>
</feature>